<sequence length="220" mass="23495">MAMNKGKDFWTPRRHGFDDDGPLSYERRDVSRGRSSRPEGAIEEPFAGGAASSANVPTVDATVKWFKDDKGFGFVELENGQGDAFLHATALHSAGHDTVPPGAKMRVVVTAGAKGPQVSRVLSVDVSTAVERPRRTLEGPRAPRRAPPDPTAGVPIGGKVKWFNETKGFGFVAVDDGGKDIFVHISALNAAGIPHLMEGQSVNMRVIDTPRGREAISISL</sequence>
<dbReference type="InterPro" id="IPR050181">
    <property type="entry name" value="Cold_shock_domain"/>
</dbReference>
<dbReference type="InterPro" id="IPR002059">
    <property type="entry name" value="CSP_DNA-bd"/>
</dbReference>
<dbReference type="EMBL" id="QNRK01000015">
    <property type="protein sequence ID" value="RBP11911.1"/>
    <property type="molecule type" value="Genomic_DNA"/>
</dbReference>
<feature type="region of interest" description="Disordered" evidence="1">
    <location>
        <begin position="131"/>
        <end position="157"/>
    </location>
</feature>
<accession>A0A366FBA5</accession>
<proteinExistence type="predicted"/>
<gene>
    <name evidence="4" type="ORF">DFR50_11518</name>
</gene>
<feature type="domain" description="CSD" evidence="3">
    <location>
        <begin position="58"/>
        <end position="123"/>
    </location>
</feature>
<evidence type="ECO:0000313" key="5">
    <source>
        <dbReference type="Proteomes" id="UP000253529"/>
    </source>
</evidence>
<dbReference type="PANTHER" id="PTHR11544">
    <property type="entry name" value="COLD SHOCK DOMAIN CONTAINING PROTEINS"/>
    <property type="match status" value="1"/>
</dbReference>
<dbReference type="Gene3D" id="2.40.50.140">
    <property type="entry name" value="Nucleic acid-binding proteins"/>
    <property type="match status" value="2"/>
</dbReference>
<feature type="domain" description="CSD" evidence="3">
    <location>
        <begin position="155"/>
        <end position="220"/>
    </location>
</feature>
<evidence type="ECO:0000259" key="2">
    <source>
        <dbReference type="PROSITE" id="PS50126"/>
    </source>
</evidence>
<dbReference type="CDD" id="cd04458">
    <property type="entry name" value="CSP_CDS"/>
    <property type="match status" value="2"/>
</dbReference>
<dbReference type="Proteomes" id="UP000253529">
    <property type="component" value="Unassembled WGS sequence"/>
</dbReference>
<dbReference type="GO" id="GO:0005829">
    <property type="term" value="C:cytosol"/>
    <property type="evidence" value="ECO:0007669"/>
    <property type="project" value="UniProtKB-ARBA"/>
</dbReference>
<keyword evidence="5" id="KW-1185">Reference proteome</keyword>
<dbReference type="RefSeq" id="WP_342634566.1">
    <property type="nucleotide sequence ID" value="NZ_QNRK01000015.1"/>
</dbReference>
<evidence type="ECO:0000313" key="4">
    <source>
        <dbReference type="EMBL" id="RBP11911.1"/>
    </source>
</evidence>
<dbReference type="InterPro" id="IPR003029">
    <property type="entry name" value="S1_domain"/>
</dbReference>
<evidence type="ECO:0000259" key="3">
    <source>
        <dbReference type="PROSITE" id="PS51857"/>
    </source>
</evidence>
<name>A0A366FBA5_9HYPH</name>
<dbReference type="InterPro" id="IPR011129">
    <property type="entry name" value="CSD"/>
</dbReference>
<dbReference type="Pfam" id="PF00313">
    <property type="entry name" value="CSD"/>
    <property type="match status" value="2"/>
</dbReference>
<dbReference type="InterPro" id="IPR012340">
    <property type="entry name" value="NA-bd_OB-fold"/>
</dbReference>
<organism evidence="4 5">
    <name type="scientific">Roseiarcus fermentans</name>
    <dbReference type="NCBI Taxonomy" id="1473586"/>
    <lineage>
        <taxon>Bacteria</taxon>
        <taxon>Pseudomonadati</taxon>
        <taxon>Pseudomonadota</taxon>
        <taxon>Alphaproteobacteria</taxon>
        <taxon>Hyphomicrobiales</taxon>
        <taxon>Roseiarcaceae</taxon>
        <taxon>Roseiarcus</taxon>
    </lineage>
</organism>
<reference evidence="4 5" key="1">
    <citation type="submission" date="2018-06" db="EMBL/GenBank/DDBJ databases">
        <title>Genomic Encyclopedia of Type Strains, Phase IV (KMG-IV): sequencing the most valuable type-strain genomes for metagenomic binning, comparative biology and taxonomic classification.</title>
        <authorList>
            <person name="Goeker M."/>
        </authorList>
    </citation>
    <scope>NUCLEOTIDE SEQUENCE [LARGE SCALE GENOMIC DNA]</scope>
    <source>
        <strain evidence="4 5">DSM 24875</strain>
    </source>
</reference>
<dbReference type="PROSITE" id="PS51857">
    <property type="entry name" value="CSD_2"/>
    <property type="match status" value="2"/>
</dbReference>
<dbReference type="SUPFAM" id="SSF50249">
    <property type="entry name" value="Nucleic acid-binding proteins"/>
    <property type="match status" value="2"/>
</dbReference>
<dbReference type="AlphaFoldDB" id="A0A366FBA5"/>
<feature type="compositionally biased region" description="Basic and acidic residues" evidence="1">
    <location>
        <begin position="1"/>
        <end position="18"/>
    </location>
</feature>
<feature type="region of interest" description="Disordered" evidence="1">
    <location>
        <begin position="1"/>
        <end position="53"/>
    </location>
</feature>
<evidence type="ECO:0000256" key="1">
    <source>
        <dbReference type="SAM" id="MobiDB-lite"/>
    </source>
</evidence>
<dbReference type="GO" id="GO:0003676">
    <property type="term" value="F:nucleic acid binding"/>
    <property type="evidence" value="ECO:0007669"/>
    <property type="project" value="InterPro"/>
</dbReference>
<protein>
    <submittedName>
        <fullName evidence="4">CspA family cold shock protein</fullName>
    </submittedName>
</protein>
<dbReference type="PROSITE" id="PS50126">
    <property type="entry name" value="S1"/>
    <property type="match status" value="1"/>
</dbReference>
<dbReference type="PRINTS" id="PR00050">
    <property type="entry name" value="COLDSHOCK"/>
</dbReference>
<dbReference type="SMART" id="SM00357">
    <property type="entry name" value="CSP"/>
    <property type="match status" value="2"/>
</dbReference>
<comment type="caution">
    <text evidence="4">The sequence shown here is derived from an EMBL/GenBank/DDBJ whole genome shotgun (WGS) entry which is preliminary data.</text>
</comment>
<feature type="domain" description="S1 motif" evidence="2">
    <location>
        <begin position="153"/>
        <end position="220"/>
    </location>
</feature>